<dbReference type="SMART" id="SM00756">
    <property type="entry name" value="VKc"/>
    <property type="match status" value="1"/>
</dbReference>
<name>A0A1F5ZX35_9BACT</name>
<dbReference type="PROSITE" id="PS00912">
    <property type="entry name" value="DHODEHASE_2"/>
    <property type="match status" value="1"/>
</dbReference>
<evidence type="ECO:0000256" key="5">
    <source>
        <dbReference type="ARBA" id="ARBA00005359"/>
    </source>
</evidence>
<keyword evidence="9" id="KW-0285">Flavoprotein</keyword>
<feature type="transmembrane region" description="Helical" evidence="21">
    <location>
        <begin position="52"/>
        <end position="78"/>
    </location>
</feature>
<sequence length="524" mass="58660">MKIGYWVLLILALLGIADAGYLTLEHFRMIVLPCPAHPSIWIDCGAVLRSKYAVLFGIPLAVWGLVNYGLMLFLLAWATYGKKRWARYIVLGQSAVGIVMSGYFVYLQLGIIHEICLYCMGSALISTLLFVCSEMMFYAERKRLIITAGRWVYACILKPIFFQMDPEIIHTTMTRSGETMGRLPGMKKVMRIMVKQNLPILYQKLLEIDFEGPIGLAAGFDYEARLTQILEPLGFGFQSIGTITNTACEGNDKPRLGRLPKSLSLMVNKGFRNPGVAVVVQKLAGKEFRIPVGISVGRTNVKQEMSEKEVIDDIVMTFKRLGWAKLKNAYYELNISCPNLYGSVSFYPEVALNRLLTAVDKLKLTKPVFIKMPINETNKDVLKMLAVIAKHSPAGVIFGNLQKDRKNPALDPDEVAKWNVGNFSGRPTYERSNELIALAYKKYKKRFVIIGCGGVFSAQDAFVKIKKGASLIQMITGMIYKGPQLISDINLGLSDLLEKEGYKNISEAVGTESSKKHNQRLELY</sequence>
<evidence type="ECO:0000256" key="10">
    <source>
        <dbReference type="ARBA" id="ARBA00022643"/>
    </source>
</evidence>
<dbReference type="AlphaFoldDB" id="A0A1F5ZX35"/>
<dbReference type="Pfam" id="PF07884">
    <property type="entry name" value="VKOR"/>
    <property type="match status" value="1"/>
</dbReference>
<evidence type="ECO:0000256" key="9">
    <source>
        <dbReference type="ARBA" id="ARBA00022630"/>
    </source>
</evidence>
<keyword evidence="10" id="KW-0288">FMN</keyword>
<comment type="cofactor">
    <cofactor evidence="1">
        <name>FMN</name>
        <dbReference type="ChEBI" id="CHEBI:58210"/>
    </cofactor>
</comment>
<dbReference type="InterPro" id="IPR050074">
    <property type="entry name" value="DHO_dehydrogenase"/>
</dbReference>
<evidence type="ECO:0000256" key="20">
    <source>
        <dbReference type="NCBIfam" id="TIGR01036"/>
    </source>
</evidence>
<organism evidence="23 24">
    <name type="scientific">Candidatus Gottesmanbacteria bacterium RIFCSPHIGHO2_02_FULL_39_11</name>
    <dbReference type="NCBI Taxonomy" id="1798382"/>
    <lineage>
        <taxon>Bacteria</taxon>
        <taxon>Candidatus Gottesmaniibacteriota</taxon>
    </lineage>
</organism>
<keyword evidence="15" id="KW-0560">Oxidoreductase</keyword>
<evidence type="ECO:0000256" key="11">
    <source>
        <dbReference type="ARBA" id="ARBA00022692"/>
    </source>
</evidence>
<dbReference type="SUPFAM" id="SSF51395">
    <property type="entry name" value="FMN-linked oxidoreductases"/>
    <property type="match status" value="1"/>
</dbReference>
<dbReference type="GO" id="GO:0048038">
    <property type="term" value="F:quinone binding"/>
    <property type="evidence" value="ECO:0007669"/>
    <property type="project" value="UniProtKB-KW"/>
</dbReference>
<dbReference type="GO" id="GO:0005737">
    <property type="term" value="C:cytoplasm"/>
    <property type="evidence" value="ECO:0007669"/>
    <property type="project" value="InterPro"/>
</dbReference>
<accession>A0A1F5ZX35</accession>
<keyword evidence="13" id="KW-0665">Pyrimidine biosynthesis</keyword>
<evidence type="ECO:0000256" key="3">
    <source>
        <dbReference type="ARBA" id="ARBA00004141"/>
    </source>
</evidence>
<evidence type="ECO:0000256" key="13">
    <source>
        <dbReference type="ARBA" id="ARBA00022975"/>
    </source>
</evidence>
<comment type="similarity">
    <text evidence="5">Belongs to the dihydroorotate dehydrogenase family. Type 2 subfamily.</text>
</comment>
<dbReference type="EC" id="1.3.5.2" evidence="7 20"/>
<dbReference type="EMBL" id="MFJL01000004">
    <property type="protein sequence ID" value="OGG17000.1"/>
    <property type="molecule type" value="Genomic_DNA"/>
</dbReference>
<protein>
    <recommendedName>
        <fullName evidence="8 20">Dihydroorotate dehydrogenase (quinone)</fullName>
        <ecNumber evidence="7 20">1.3.5.2</ecNumber>
    </recommendedName>
</protein>
<evidence type="ECO:0000313" key="24">
    <source>
        <dbReference type="Proteomes" id="UP000176923"/>
    </source>
</evidence>
<dbReference type="CDD" id="cd12916">
    <property type="entry name" value="VKOR_1"/>
    <property type="match status" value="1"/>
</dbReference>
<dbReference type="PANTHER" id="PTHR48109:SF4">
    <property type="entry name" value="DIHYDROOROTATE DEHYDROGENASE (QUINONE), MITOCHONDRIAL"/>
    <property type="match status" value="1"/>
</dbReference>
<dbReference type="GO" id="GO:0005886">
    <property type="term" value="C:plasma membrane"/>
    <property type="evidence" value="ECO:0007669"/>
    <property type="project" value="TreeGrafter"/>
</dbReference>
<dbReference type="InterPro" id="IPR013785">
    <property type="entry name" value="Aldolase_TIM"/>
</dbReference>
<dbReference type="InterPro" id="IPR005719">
    <property type="entry name" value="Dihydroorotate_DH_2"/>
</dbReference>
<comment type="function">
    <text evidence="2">Catalyzes the conversion of dihydroorotate to orotate with quinone as electron acceptor.</text>
</comment>
<evidence type="ECO:0000256" key="8">
    <source>
        <dbReference type="ARBA" id="ARBA00018366"/>
    </source>
</evidence>
<dbReference type="Gene3D" id="3.20.20.70">
    <property type="entry name" value="Aldolase class I"/>
    <property type="match status" value="1"/>
</dbReference>
<evidence type="ECO:0000256" key="12">
    <source>
        <dbReference type="ARBA" id="ARBA00022719"/>
    </source>
</evidence>
<comment type="pathway">
    <text evidence="4">Pyrimidine metabolism; UMP biosynthesis via de novo pathway; orotate from (S)-dihydroorotate (quinone route): step 1/1.</text>
</comment>
<evidence type="ECO:0000313" key="23">
    <source>
        <dbReference type="EMBL" id="OGG17000.1"/>
    </source>
</evidence>
<dbReference type="InterPro" id="IPR005720">
    <property type="entry name" value="Dihydroorotate_DH_cat"/>
</dbReference>
<gene>
    <name evidence="23" type="ORF">A3D77_03680</name>
</gene>
<dbReference type="UniPathway" id="UPA00070">
    <property type="reaction ID" value="UER00946"/>
</dbReference>
<dbReference type="GO" id="GO:0044205">
    <property type="term" value="P:'de novo' UMP biosynthetic process"/>
    <property type="evidence" value="ECO:0007669"/>
    <property type="project" value="UniProtKB-UniPathway"/>
</dbReference>
<dbReference type="InterPro" id="IPR012932">
    <property type="entry name" value="VKOR"/>
</dbReference>
<dbReference type="GO" id="GO:0006207">
    <property type="term" value="P:'de novo' pyrimidine nucleobase biosynthetic process"/>
    <property type="evidence" value="ECO:0007669"/>
    <property type="project" value="UniProtKB-UniRule"/>
</dbReference>
<dbReference type="NCBIfam" id="NF003652">
    <property type="entry name" value="PRK05286.2-5"/>
    <property type="match status" value="1"/>
</dbReference>
<comment type="caution">
    <text evidence="23">The sequence shown here is derived from an EMBL/GenBank/DDBJ whole genome shotgun (WGS) entry which is preliminary data.</text>
</comment>
<evidence type="ECO:0000256" key="2">
    <source>
        <dbReference type="ARBA" id="ARBA00003125"/>
    </source>
</evidence>
<dbReference type="CDD" id="cd04738">
    <property type="entry name" value="DHOD_2_like"/>
    <property type="match status" value="1"/>
</dbReference>
<evidence type="ECO:0000256" key="4">
    <source>
        <dbReference type="ARBA" id="ARBA00005161"/>
    </source>
</evidence>
<dbReference type="PANTHER" id="PTHR48109">
    <property type="entry name" value="DIHYDROOROTATE DEHYDROGENASE (QUINONE), MITOCHONDRIAL-RELATED"/>
    <property type="match status" value="1"/>
</dbReference>
<feature type="domain" description="Vitamin K epoxide reductase" evidence="22">
    <location>
        <begin position="1"/>
        <end position="137"/>
    </location>
</feature>
<evidence type="ECO:0000256" key="19">
    <source>
        <dbReference type="ARBA" id="ARBA00048639"/>
    </source>
</evidence>
<dbReference type="Gene3D" id="1.20.1440.130">
    <property type="entry name" value="VKOR domain"/>
    <property type="match status" value="1"/>
</dbReference>
<keyword evidence="16 21" id="KW-0472">Membrane</keyword>
<dbReference type="Pfam" id="PF01180">
    <property type="entry name" value="DHO_dh"/>
    <property type="match status" value="1"/>
</dbReference>
<evidence type="ECO:0000256" key="14">
    <source>
        <dbReference type="ARBA" id="ARBA00022989"/>
    </source>
</evidence>
<evidence type="ECO:0000256" key="21">
    <source>
        <dbReference type="SAM" id="Phobius"/>
    </source>
</evidence>
<evidence type="ECO:0000256" key="1">
    <source>
        <dbReference type="ARBA" id="ARBA00001917"/>
    </source>
</evidence>
<feature type="transmembrane region" description="Helical" evidence="21">
    <location>
        <begin position="111"/>
        <end position="132"/>
    </location>
</feature>
<dbReference type="STRING" id="1798382.A3D77_03680"/>
<dbReference type="GO" id="GO:0106430">
    <property type="term" value="F:dihydroorotate dehydrogenase (quinone) activity"/>
    <property type="evidence" value="ECO:0007669"/>
    <property type="project" value="UniProtKB-EC"/>
</dbReference>
<dbReference type="InterPro" id="IPR044698">
    <property type="entry name" value="VKOR/LTO1"/>
</dbReference>
<dbReference type="InterPro" id="IPR001295">
    <property type="entry name" value="Dihydroorotate_DH_CS"/>
</dbReference>
<evidence type="ECO:0000259" key="22">
    <source>
        <dbReference type="SMART" id="SM00756"/>
    </source>
</evidence>
<comment type="similarity">
    <text evidence="6">Belongs to the VKOR family.</text>
</comment>
<proteinExistence type="inferred from homology"/>
<keyword evidence="14 21" id="KW-1133">Transmembrane helix</keyword>
<keyword evidence="12" id="KW-0874">Quinone</keyword>
<evidence type="ECO:0000256" key="6">
    <source>
        <dbReference type="ARBA" id="ARBA00006214"/>
    </source>
</evidence>
<comment type="catalytic activity">
    <reaction evidence="19">
        <text>(S)-dihydroorotate + a quinone = orotate + a quinol</text>
        <dbReference type="Rhea" id="RHEA:30187"/>
        <dbReference type="ChEBI" id="CHEBI:24646"/>
        <dbReference type="ChEBI" id="CHEBI:30839"/>
        <dbReference type="ChEBI" id="CHEBI:30864"/>
        <dbReference type="ChEBI" id="CHEBI:132124"/>
        <dbReference type="EC" id="1.3.5.2"/>
    </reaction>
</comment>
<keyword evidence="18" id="KW-0676">Redox-active center</keyword>
<dbReference type="InterPro" id="IPR038354">
    <property type="entry name" value="VKOR_sf"/>
</dbReference>
<dbReference type="NCBIfam" id="TIGR01036">
    <property type="entry name" value="pyrD_sub2"/>
    <property type="match status" value="1"/>
</dbReference>
<dbReference type="Proteomes" id="UP000176923">
    <property type="component" value="Unassembled WGS sequence"/>
</dbReference>
<keyword evidence="17" id="KW-1015">Disulfide bond</keyword>
<evidence type="ECO:0000256" key="18">
    <source>
        <dbReference type="ARBA" id="ARBA00023284"/>
    </source>
</evidence>
<evidence type="ECO:0000256" key="17">
    <source>
        <dbReference type="ARBA" id="ARBA00023157"/>
    </source>
</evidence>
<evidence type="ECO:0000256" key="7">
    <source>
        <dbReference type="ARBA" id="ARBA00012791"/>
    </source>
</evidence>
<evidence type="ECO:0000256" key="15">
    <source>
        <dbReference type="ARBA" id="ARBA00023002"/>
    </source>
</evidence>
<evidence type="ECO:0000256" key="16">
    <source>
        <dbReference type="ARBA" id="ARBA00023136"/>
    </source>
</evidence>
<feature type="transmembrane region" description="Helical" evidence="21">
    <location>
        <begin position="85"/>
        <end position="105"/>
    </location>
</feature>
<reference evidence="23 24" key="1">
    <citation type="journal article" date="2016" name="Nat. Commun.">
        <title>Thousands of microbial genomes shed light on interconnected biogeochemical processes in an aquifer system.</title>
        <authorList>
            <person name="Anantharaman K."/>
            <person name="Brown C.T."/>
            <person name="Hug L.A."/>
            <person name="Sharon I."/>
            <person name="Castelle C.J."/>
            <person name="Probst A.J."/>
            <person name="Thomas B.C."/>
            <person name="Singh A."/>
            <person name="Wilkins M.J."/>
            <person name="Karaoz U."/>
            <person name="Brodie E.L."/>
            <person name="Williams K.H."/>
            <person name="Hubbard S.S."/>
            <person name="Banfield J.F."/>
        </authorList>
    </citation>
    <scope>NUCLEOTIDE SEQUENCE [LARGE SCALE GENOMIC DNA]</scope>
</reference>
<keyword evidence="11 21" id="KW-0812">Transmembrane</keyword>
<comment type="subcellular location">
    <subcellularLocation>
        <location evidence="3">Membrane</location>
        <topology evidence="3">Multi-pass membrane protein</topology>
    </subcellularLocation>
</comment>